<dbReference type="PANTHER" id="PTHR22911">
    <property type="entry name" value="ACYL-MALONYL CONDENSING ENZYME-RELATED"/>
    <property type="match status" value="1"/>
</dbReference>
<keyword evidence="3 6" id="KW-0812">Transmembrane</keyword>
<gene>
    <name evidence="8" type="ORF">RGD00_11515</name>
</gene>
<accession>A0ABU1F8N3</accession>
<comment type="subcellular location">
    <subcellularLocation>
        <location evidence="1">Membrane</location>
        <topology evidence="1">Multi-pass membrane protein</topology>
    </subcellularLocation>
</comment>
<dbReference type="EMBL" id="JAVKPH010000011">
    <property type="protein sequence ID" value="MDR5653239.1"/>
    <property type="molecule type" value="Genomic_DNA"/>
</dbReference>
<evidence type="ECO:0000256" key="5">
    <source>
        <dbReference type="ARBA" id="ARBA00023136"/>
    </source>
</evidence>
<dbReference type="SUPFAM" id="SSF103481">
    <property type="entry name" value="Multidrug resistance efflux transporter EmrE"/>
    <property type="match status" value="2"/>
</dbReference>
<reference evidence="8 9" key="1">
    <citation type="submission" date="2023-09" db="EMBL/GenBank/DDBJ databases">
        <title>Xinfangfangia sedmenti sp. nov., isolated the sedment.</title>
        <authorList>
            <person name="Xu L."/>
        </authorList>
    </citation>
    <scope>NUCLEOTIDE SEQUENCE [LARGE SCALE GENOMIC DNA]</scope>
    <source>
        <strain evidence="8 9">LG-4</strain>
    </source>
</reference>
<keyword evidence="4 6" id="KW-1133">Transmembrane helix</keyword>
<dbReference type="Pfam" id="PF00892">
    <property type="entry name" value="EamA"/>
    <property type="match status" value="2"/>
</dbReference>
<feature type="transmembrane region" description="Helical" evidence="6">
    <location>
        <begin position="198"/>
        <end position="223"/>
    </location>
</feature>
<evidence type="ECO:0000256" key="1">
    <source>
        <dbReference type="ARBA" id="ARBA00004141"/>
    </source>
</evidence>
<dbReference type="PANTHER" id="PTHR22911:SF6">
    <property type="entry name" value="SOLUTE CARRIER FAMILY 35 MEMBER G1"/>
    <property type="match status" value="1"/>
</dbReference>
<dbReference type="RefSeq" id="WP_310457484.1">
    <property type="nucleotide sequence ID" value="NZ_JAVKPH010000011.1"/>
</dbReference>
<dbReference type="InterPro" id="IPR037185">
    <property type="entry name" value="EmrE-like"/>
</dbReference>
<keyword evidence="9" id="KW-1185">Reference proteome</keyword>
<feature type="domain" description="EamA" evidence="7">
    <location>
        <begin position="137"/>
        <end position="268"/>
    </location>
</feature>
<feature type="transmembrane region" description="Helical" evidence="6">
    <location>
        <begin position="29"/>
        <end position="47"/>
    </location>
</feature>
<dbReference type="InterPro" id="IPR000620">
    <property type="entry name" value="EamA_dom"/>
</dbReference>
<name>A0ABU1F8N3_9RHOB</name>
<evidence type="ECO:0000256" key="4">
    <source>
        <dbReference type="ARBA" id="ARBA00022989"/>
    </source>
</evidence>
<keyword evidence="5 6" id="KW-0472">Membrane</keyword>
<evidence type="ECO:0000256" key="2">
    <source>
        <dbReference type="ARBA" id="ARBA00009853"/>
    </source>
</evidence>
<protein>
    <submittedName>
        <fullName evidence="8">DMT family transporter</fullName>
    </submittedName>
</protein>
<evidence type="ECO:0000313" key="9">
    <source>
        <dbReference type="Proteomes" id="UP001247754"/>
    </source>
</evidence>
<feature type="transmembrane region" description="Helical" evidence="6">
    <location>
        <begin position="93"/>
        <end position="109"/>
    </location>
</feature>
<feature type="transmembrane region" description="Helical" evidence="6">
    <location>
        <begin position="235"/>
        <end position="262"/>
    </location>
</feature>
<organism evidence="8 9">
    <name type="scientific">Ruixingdingia sedimenti</name>
    <dbReference type="NCBI Taxonomy" id="3073604"/>
    <lineage>
        <taxon>Bacteria</taxon>
        <taxon>Pseudomonadati</taxon>
        <taxon>Pseudomonadota</taxon>
        <taxon>Alphaproteobacteria</taxon>
        <taxon>Rhodobacterales</taxon>
        <taxon>Paracoccaceae</taxon>
        <taxon>Ruixingdingia</taxon>
    </lineage>
</organism>
<evidence type="ECO:0000256" key="3">
    <source>
        <dbReference type="ARBA" id="ARBA00022692"/>
    </source>
</evidence>
<proteinExistence type="inferred from homology"/>
<feature type="transmembrane region" description="Helical" evidence="6">
    <location>
        <begin position="138"/>
        <end position="156"/>
    </location>
</feature>
<evidence type="ECO:0000256" key="6">
    <source>
        <dbReference type="SAM" id="Phobius"/>
    </source>
</evidence>
<comment type="caution">
    <text evidence="8">The sequence shown here is derived from an EMBL/GenBank/DDBJ whole genome shotgun (WGS) entry which is preliminary data.</text>
</comment>
<feature type="domain" description="EamA" evidence="7">
    <location>
        <begin position="2"/>
        <end position="127"/>
    </location>
</feature>
<sequence>MLGSIVSFSLMAIAGRIVAATHDTFELLGYRSIVTVAILVAFAAWKGRLSDLRTRNLAGHLTRNTMHFVGQNLWFWSLTAIPLAQVFALEFTAPIWVILLSAVFLGEALTRWRLMAAVLGFAGTLVVAQPDFRHIEPGVLAAAGSALFFAATIILTKRLTRGETVLGILFWLGVMQAALGLAAAAADLHMTLPTWQSVPWLVLLGAVGFFGHFCVTSALSLAPAGLVMPIDFGRLPLIAVVGAVFWGESITLALLAGAALIVAGNWLNLRAPAGEKVSA</sequence>
<evidence type="ECO:0000259" key="7">
    <source>
        <dbReference type="Pfam" id="PF00892"/>
    </source>
</evidence>
<dbReference type="Proteomes" id="UP001247754">
    <property type="component" value="Unassembled WGS sequence"/>
</dbReference>
<feature type="transmembrane region" description="Helical" evidence="6">
    <location>
        <begin position="168"/>
        <end position="186"/>
    </location>
</feature>
<comment type="similarity">
    <text evidence="2">Belongs to the drug/metabolite transporter (DMT) superfamily. 10 TMS drug/metabolite exporter (DME) (TC 2.A.7.3) family.</text>
</comment>
<feature type="transmembrane region" description="Helical" evidence="6">
    <location>
        <begin position="114"/>
        <end position="132"/>
    </location>
</feature>
<evidence type="ECO:0000313" key="8">
    <source>
        <dbReference type="EMBL" id="MDR5653239.1"/>
    </source>
</evidence>